<accession>A0A8S3YWL9</accession>
<evidence type="ECO:0000313" key="2">
    <source>
        <dbReference type="EMBL" id="CAG5120628.1"/>
    </source>
</evidence>
<keyword evidence="1" id="KW-1133">Transmembrane helix</keyword>
<protein>
    <submittedName>
        <fullName evidence="2">Uncharacterized protein</fullName>
    </submittedName>
</protein>
<keyword evidence="1" id="KW-0812">Transmembrane</keyword>
<organism evidence="2 3">
    <name type="scientific">Candidula unifasciata</name>
    <dbReference type="NCBI Taxonomy" id="100452"/>
    <lineage>
        <taxon>Eukaryota</taxon>
        <taxon>Metazoa</taxon>
        <taxon>Spiralia</taxon>
        <taxon>Lophotrochozoa</taxon>
        <taxon>Mollusca</taxon>
        <taxon>Gastropoda</taxon>
        <taxon>Heterobranchia</taxon>
        <taxon>Euthyneura</taxon>
        <taxon>Panpulmonata</taxon>
        <taxon>Eupulmonata</taxon>
        <taxon>Stylommatophora</taxon>
        <taxon>Helicina</taxon>
        <taxon>Helicoidea</taxon>
        <taxon>Geomitridae</taxon>
        <taxon>Candidula</taxon>
    </lineage>
</organism>
<reference evidence="2" key="1">
    <citation type="submission" date="2021-04" db="EMBL/GenBank/DDBJ databases">
        <authorList>
            <consortium name="Molecular Ecology Group"/>
        </authorList>
    </citation>
    <scope>NUCLEOTIDE SEQUENCE</scope>
</reference>
<sequence length="354" mass="40343">MTGQLEAERSNELQSEDPWKIMTPRLNPQLIKQNDQEKPIYDKENNFHCELVHNNQQSALKILNPNDLESFKHQDNVATCHHTVSDSRYNATYSHSRKINLAQAMPESEQPTFPKHGVQDILNVRDNITSTQWLKLNHSYAEQIRQMNAHVCSNADNNKLASATSECYKDKEKTKCGSSNFSNEGNDAQTVVSSGKHLTVLTYILSAAVLVLTIAVMRLHVKIKSLEASRDVFNSNYQSGEKQAKFVDKQLLGTTNTRETNEKLAALFLTPRLGMTNTEQGTYQNNDDNTDRSDADVQHTKFTKQYNNPHAFRRIITYMPTSTKEAKTEVGLHYYFRKLLQAGSEASLRLFHVY</sequence>
<comment type="caution">
    <text evidence="2">The sequence shown here is derived from an EMBL/GenBank/DDBJ whole genome shotgun (WGS) entry which is preliminary data.</text>
</comment>
<evidence type="ECO:0000256" key="1">
    <source>
        <dbReference type="SAM" id="Phobius"/>
    </source>
</evidence>
<gene>
    <name evidence="2" type="ORF">CUNI_LOCUS6186</name>
</gene>
<dbReference type="Proteomes" id="UP000678393">
    <property type="component" value="Unassembled WGS sequence"/>
</dbReference>
<feature type="transmembrane region" description="Helical" evidence="1">
    <location>
        <begin position="200"/>
        <end position="221"/>
    </location>
</feature>
<proteinExistence type="predicted"/>
<dbReference type="AlphaFoldDB" id="A0A8S3YWL9"/>
<dbReference type="EMBL" id="CAJHNH020000938">
    <property type="protein sequence ID" value="CAG5120628.1"/>
    <property type="molecule type" value="Genomic_DNA"/>
</dbReference>
<keyword evidence="3" id="KW-1185">Reference proteome</keyword>
<keyword evidence="1" id="KW-0472">Membrane</keyword>
<name>A0A8S3YWL9_9EUPU</name>
<evidence type="ECO:0000313" key="3">
    <source>
        <dbReference type="Proteomes" id="UP000678393"/>
    </source>
</evidence>